<feature type="repeat" description="TPR" evidence="3">
    <location>
        <begin position="206"/>
        <end position="239"/>
    </location>
</feature>
<dbReference type="AlphaFoldDB" id="A0A2A2JEH0"/>
<protein>
    <recommendedName>
        <fullName evidence="7">Tetratricopeptide repeat protein</fullName>
    </recommendedName>
</protein>
<dbReference type="GO" id="GO:0006401">
    <property type="term" value="P:RNA catabolic process"/>
    <property type="evidence" value="ECO:0007669"/>
    <property type="project" value="InterPro"/>
</dbReference>
<evidence type="ECO:0008006" key="7">
    <source>
        <dbReference type="Google" id="ProtNLM"/>
    </source>
</evidence>
<dbReference type="PROSITE" id="PS50005">
    <property type="entry name" value="TPR"/>
    <property type="match status" value="1"/>
</dbReference>
<dbReference type="InterPro" id="IPR011990">
    <property type="entry name" value="TPR-like_helical_dom_sf"/>
</dbReference>
<dbReference type="OrthoDB" id="421075at2759"/>
<dbReference type="SUPFAM" id="SSF48452">
    <property type="entry name" value="TPR-like"/>
    <property type="match status" value="2"/>
</dbReference>
<dbReference type="Proteomes" id="UP000218231">
    <property type="component" value="Unassembled WGS sequence"/>
</dbReference>
<dbReference type="Gene3D" id="1.25.40.10">
    <property type="entry name" value="Tetratricopeptide repeat domain"/>
    <property type="match status" value="3"/>
</dbReference>
<evidence type="ECO:0000256" key="4">
    <source>
        <dbReference type="SAM" id="MobiDB-lite"/>
    </source>
</evidence>
<feature type="compositionally biased region" description="Basic and acidic residues" evidence="4">
    <location>
        <begin position="1"/>
        <end position="12"/>
    </location>
</feature>
<keyword evidence="2 3" id="KW-0802">TPR repeat</keyword>
<feature type="region of interest" description="Disordered" evidence="4">
    <location>
        <begin position="1"/>
        <end position="29"/>
    </location>
</feature>
<gene>
    <name evidence="5" type="ORF">WR25_19535</name>
</gene>
<dbReference type="InterPro" id="IPR019734">
    <property type="entry name" value="TPR_rpt"/>
</dbReference>
<evidence type="ECO:0000256" key="3">
    <source>
        <dbReference type="PROSITE-ProRule" id="PRU00339"/>
    </source>
</evidence>
<evidence type="ECO:0000313" key="5">
    <source>
        <dbReference type="EMBL" id="PAV60047.1"/>
    </source>
</evidence>
<dbReference type="PANTHER" id="PTHR15704">
    <property type="entry name" value="SUPERKILLER 3 PROTEIN-RELATED"/>
    <property type="match status" value="1"/>
</dbReference>
<evidence type="ECO:0000256" key="1">
    <source>
        <dbReference type="ARBA" id="ARBA00022737"/>
    </source>
</evidence>
<comment type="caution">
    <text evidence="5">The sequence shown here is derived from an EMBL/GenBank/DDBJ whole genome shotgun (WGS) entry which is preliminary data.</text>
</comment>
<dbReference type="Pfam" id="PF13181">
    <property type="entry name" value="TPR_8"/>
    <property type="match status" value="1"/>
</dbReference>
<dbReference type="GO" id="GO:0055087">
    <property type="term" value="C:Ski complex"/>
    <property type="evidence" value="ECO:0007669"/>
    <property type="project" value="InterPro"/>
</dbReference>
<reference evidence="5 6" key="1">
    <citation type="journal article" date="2017" name="Curr. Biol.">
        <title>Genome architecture and evolution of a unichromosomal asexual nematode.</title>
        <authorList>
            <person name="Fradin H."/>
            <person name="Zegar C."/>
            <person name="Gutwein M."/>
            <person name="Lucas J."/>
            <person name="Kovtun M."/>
            <person name="Corcoran D."/>
            <person name="Baugh L.R."/>
            <person name="Kiontke K."/>
            <person name="Gunsalus K."/>
            <person name="Fitch D.H."/>
            <person name="Piano F."/>
        </authorList>
    </citation>
    <scope>NUCLEOTIDE SEQUENCE [LARGE SCALE GENOMIC DNA]</scope>
    <source>
        <strain evidence="5">PF1309</strain>
    </source>
</reference>
<name>A0A2A2JEH0_9BILA</name>
<evidence type="ECO:0000313" key="6">
    <source>
        <dbReference type="Proteomes" id="UP000218231"/>
    </source>
</evidence>
<dbReference type="EMBL" id="LIAE01010489">
    <property type="protein sequence ID" value="PAV60047.1"/>
    <property type="molecule type" value="Genomic_DNA"/>
</dbReference>
<accession>A0A2A2JEH0</accession>
<dbReference type="STRING" id="2018661.A0A2A2JEH0"/>
<evidence type="ECO:0000256" key="2">
    <source>
        <dbReference type="ARBA" id="ARBA00022803"/>
    </source>
</evidence>
<feature type="compositionally biased region" description="Basic and acidic residues" evidence="4">
    <location>
        <begin position="20"/>
        <end position="29"/>
    </location>
</feature>
<proteinExistence type="predicted"/>
<dbReference type="SMART" id="SM00028">
    <property type="entry name" value="TPR"/>
    <property type="match status" value="4"/>
</dbReference>
<dbReference type="PANTHER" id="PTHR15704:SF7">
    <property type="entry name" value="SUPERKILLER COMPLEX PROTEIN 3"/>
    <property type="match status" value="1"/>
</dbReference>
<sequence>MADSPSDTKADEPSEDVASPEDKARKLKRESLSRALAESRIDEDVLKLADELGNAQDAKCEDKLIAAEVKIAAKQSPLQLLVEAGKLDVHCDRAFFLLGKLLKAKNPAKAKALFERSVKLAPSNAEYVRELDDLLVSKGASALERLPYLETLSEVHRAEWLTERLARFDHFLKNEKDILSLYLATSNYIKAINKLQLLTTQNPNCMQRWGLLAYAYQQNGHLKAAAESYKKILTADPDSHHAISLIRVLMLLKDYEKALEQCAIWKEKRQNHSEANIVVDLLEIQINAKQYAGVKSAGEKQLILKNIFRLLWNVISEKPPYSLAYKLAGDALLKASVFNAGFIKSLEMNPSWDVTCRVSAARQASFYYLAALKINRNSVLSWYDLAIALLRQFKLENNKEFAEKSALCLKTAIGMSKNSAEKSKLWTVLFEALRYSGNSDAVQHHCLCRALQLNKKNAAALVRLAIFYFVHNKPQSHQCFERALTFDPYNSPAWCAWAEHARQNNAFYEAESLTRQALTFKPNSLAVRLFCIYTIYNIHNGKPFDMLTGIQDFPSILAVRDIIDPGDLTLVHLGVLADLHGYYEEAVELLEAAQNTVSDIHLKRVKIKLGLNIGPQPPKGLGKLFKWSEMPIEMLNYELQTNKQIYPDVFDYLMTGDAEKLKEKFVMHYKKLCMPLIVAENIVFQRPLPDNCVLVLHDLVPRHELIDFFPTLLPANIDNGLRCVEKDEVEKPFRYSHRYAKKLVELLAERRRIIPNKEMTEMQLDDLSDPYDL</sequence>
<keyword evidence="6" id="KW-1185">Reference proteome</keyword>
<organism evidence="5 6">
    <name type="scientific">Diploscapter pachys</name>
    <dbReference type="NCBI Taxonomy" id="2018661"/>
    <lineage>
        <taxon>Eukaryota</taxon>
        <taxon>Metazoa</taxon>
        <taxon>Ecdysozoa</taxon>
        <taxon>Nematoda</taxon>
        <taxon>Chromadorea</taxon>
        <taxon>Rhabditida</taxon>
        <taxon>Rhabditina</taxon>
        <taxon>Rhabditomorpha</taxon>
        <taxon>Rhabditoidea</taxon>
        <taxon>Rhabditidae</taxon>
        <taxon>Diploscapter</taxon>
    </lineage>
</organism>
<dbReference type="InterPro" id="IPR039226">
    <property type="entry name" value="Ski3/TTC37"/>
</dbReference>
<keyword evidence="1" id="KW-0677">Repeat</keyword>